<dbReference type="Proteomes" id="UP000054558">
    <property type="component" value="Unassembled WGS sequence"/>
</dbReference>
<dbReference type="Pfam" id="PF00169">
    <property type="entry name" value="PH"/>
    <property type="match status" value="1"/>
</dbReference>
<dbReference type="InterPro" id="IPR001401">
    <property type="entry name" value="Dynamin_GTPase"/>
</dbReference>
<evidence type="ECO:0000259" key="9">
    <source>
        <dbReference type="PROSITE" id="PS50003"/>
    </source>
</evidence>
<accession>A0A1Y1IEQ8</accession>
<feature type="compositionally biased region" description="Low complexity" evidence="8">
    <location>
        <begin position="545"/>
        <end position="558"/>
    </location>
</feature>
<dbReference type="GO" id="GO:0016020">
    <property type="term" value="C:membrane"/>
    <property type="evidence" value="ECO:0000318"/>
    <property type="project" value="GO_Central"/>
</dbReference>
<feature type="compositionally biased region" description="Basic and acidic residues" evidence="8">
    <location>
        <begin position="523"/>
        <end position="544"/>
    </location>
</feature>
<evidence type="ECO:0000256" key="6">
    <source>
        <dbReference type="ARBA" id="ARBA00023175"/>
    </source>
</evidence>
<dbReference type="InterPro" id="IPR045063">
    <property type="entry name" value="Dynamin_N"/>
</dbReference>
<feature type="compositionally biased region" description="Acidic residues" evidence="8">
    <location>
        <begin position="720"/>
        <end position="730"/>
    </location>
</feature>
<proteinExistence type="predicted"/>
<evidence type="ECO:0000256" key="2">
    <source>
        <dbReference type="ARBA" id="ARBA00022701"/>
    </source>
</evidence>
<dbReference type="InterPro" id="IPR022812">
    <property type="entry name" value="Dynamin"/>
</dbReference>
<feature type="region of interest" description="Disordered" evidence="8">
    <location>
        <begin position="628"/>
        <end position="660"/>
    </location>
</feature>
<evidence type="ECO:0000256" key="1">
    <source>
        <dbReference type="ARBA" id="ARBA00011980"/>
    </source>
</evidence>
<dbReference type="SMART" id="SM00053">
    <property type="entry name" value="DYNc"/>
    <property type="match status" value="1"/>
</dbReference>
<dbReference type="GO" id="GO:0005874">
    <property type="term" value="C:microtubule"/>
    <property type="evidence" value="ECO:0000318"/>
    <property type="project" value="GO_Central"/>
</dbReference>
<evidence type="ECO:0000259" key="11">
    <source>
        <dbReference type="PROSITE" id="PS51718"/>
    </source>
</evidence>
<dbReference type="Pfam" id="PF02212">
    <property type="entry name" value="GED"/>
    <property type="match status" value="1"/>
</dbReference>
<gene>
    <name evidence="12" type="ORF">KFL_003390160</name>
</gene>
<evidence type="ECO:0000256" key="7">
    <source>
        <dbReference type="SAM" id="Coils"/>
    </source>
</evidence>
<dbReference type="SMART" id="SM00233">
    <property type="entry name" value="PH"/>
    <property type="match status" value="1"/>
</dbReference>
<dbReference type="PANTHER" id="PTHR11566:SF57">
    <property type="entry name" value="DYNAMIN-2B"/>
    <property type="match status" value="1"/>
</dbReference>
<dbReference type="Pfam" id="PF01031">
    <property type="entry name" value="Dynamin_M"/>
    <property type="match status" value="1"/>
</dbReference>
<dbReference type="InterPro" id="IPR020850">
    <property type="entry name" value="GED_dom"/>
</dbReference>
<keyword evidence="13" id="KW-1185">Reference proteome</keyword>
<dbReference type="PROSITE" id="PS50003">
    <property type="entry name" value="PH_DOMAIN"/>
    <property type="match status" value="1"/>
</dbReference>
<feature type="region of interest" description="Disordered" evidence="8">
    <location>
        <begin position="713"/>
        <end position="740"/>
    </location>
</feature>
<keyword evidence="7" id="KW-0175">Coiled coil</keyword>
<dbReference type="Pfam" id="PF00350">
    <property type="entry name" value="Dynamin_N"/>
    <property type="match status" value="1"/>
</dbReference>
<evidence type="ECO:0000259" key="10">
    <source>
        <dbReference type="PROSITE" id="PS51388"/>
    </source>
</evidence>
<evidence type="ECO:0000313" key="12">
    <source>
        <dbReference type="EMBL" id="GAQ87226.1"/>
    </source>
</evidence>
<dbReference type="EC" id="3.6.5.5" evidence="1"/>
<evidence type="ECO:0000256" key="4">
    <source>
        <dbReference type="ARBA" id="ARBA00022801"/>
    </source>
</evidence>
<evidence type="ECO:0000256" key="8">
    <source>
        <dbReference type="SAM" id="MobiDB-lite"/>
    </source>
</evidence>
<dbReference type="GO" id="GO:0005737">
    <property type="term" value="C:cytoplasm"/>
    <property type="evidence" value="ECO:0000318"/>
    <property type="project" value="GO_Central"/>
</dbReference>
<dbReference type="SUPFAM" id="SSF52540">
    <property type="entry name" value="P-loop containing nucleoside triphosphate hydrolases"/>
    <property type="match status" value="1"/>
</dbReference>
<dbReference type="InterPro" id="IPR030381">
    <property type="entry name" value="G_DYNAMIN_dom"/>
</dbReference>
<feature type="compositionally biased region" description="Basic and acidic residues" evidence="8">
    <location>
        <begin position="893"/>
        <end position="902"/>
    </location>
</feature>
<dbReference type="GO" id="GO:0008017">
    <property type="term" value="F:microtubule binding"/>
    <property type="evidence" value="ECO:0000318"/>
    <property type="project" value="GO_Central"/>
</dbReference>
<dbReference type="InterPro" id="IPR011993">
    <property type="entry name" value="PH-like_dom_sf"/>
</dbReference>
<organism evidence="12 13">
    <name type="scientific">Klebsormidium nitens</name>
    <name type="common">Green alga</name>
    <name type="synonym">Ulothrix nitens</name>
    <dbReference type="NCBI Taxonomy" id="105231"/>
    <lineage>
        <taxon>Eukaryota</taxon>
        <taxon>Viridiplantae</taxon>
        <taxon>Streptophyta</taxon>
        <taxon>Klebsormidiophyceae</taxon>
        <taxon>Klebsormidiales</taxon>
        <taxon>Klebsormidiaceae</taxon>
        <taxon>Klebsormidium</taxon>
    </lineage>
</organism>
<dbReference type="InterPro" id="IPR000375">
    <property type="entry name" value="Dynamin_stalk"/>
</dbReference>
<sequence length="925" mass="99683">MEGLIGLSELVEQAQALLGDADSSGGASTFLRVVALGSVGSGKTAVLNSLLGYPVLPTGKVEGGATRIPLVVNVTRSGGMGVRAVLGNRSLLTAGEIRRAIQGEMKKGLLPNVLKRGSKDLVELSVSAAAAPPLTLVDLPGILDKASERDDLVTEFAGSNDAILLVALPAQAAPGVANTRVLRFAQELDPDGSRTVGVLTRVDQAAGDARALSATSALLQGQGPGLSREIPWVATITKAQADVSADESLAGSFQAELDMLRNILGRGSQLRLGRTALIEALFATIRNRTKQKIPTLLAGLEGRSAQVEEELVRLGERRATTSEGHRAVVLELAREFDDTFNQHIESGEVGGAKMVSSFETSLPQRIRRLPLDDLFELAAIKKLVEEADGYQPYLLSPEKGLRALVKKCLDLAKPPSLQCVDEVHRTLLEVVSAAAAATPGLSRYPPLRRCIVELASGALDAYRLEAKTMVVALVDMERSFIHPTKFRKLVQRRLEKLAYEEDMKETAKTQEQSLLSKITGRRSTSEKAAEAGKGASLKEQKEAASSKSTPPTTPTKEANNTQTGFVSGQEMIAGYLWKKSSDSNSWSKRWFVLNGKIGRLAYMKKPEDKYFRGVVKLEECIVEELVDREDLLDGPESSGSTGPEPGKDGKPTRQVLKSSSSLGQAQTLAFRITNKTPYKSVVKVHNSLLLRAENAAEKQEWVSKMRAVAARASGAKEVESDADSGYDNEEPPAAAAPPVRAVRPADPDAELRLMGSEVRDYVDAVLENLAANIPKAVVFCQIERAKETLLNKLYSGISAQADTGIDGLLQEDGEVRQQRERFMQQNDALKKLQRQLSMQEAKVAIEGGPDPGAEPVEDNSWRTAFRDAGQDGSYADVPPSPVANGGSLPKSRMSREYSEPVQREAPAPPQVSEPQPPKSKSRWGF</sequence>
<protein>
    <recommendedName>
        <fullName evidence="1">dynamin GTPase</fullName>
        <ecNumber evidence="1">3.6.5.5</ecNumber>
    </recommendedName>
</protein>
<dbReference type="GO" id="GO:0072583">
    <property type="term" value="P:clathrin-dependent endocytosis"/>
    <property type="evidence" value="ECO:0000318"/>
    <property type="project" value="GO_Central"/>
</dbReference>
<feature type="region of interest" description="Disordered" evidence="8">
    <location>
        <begin position="509"/>
        <end position="564"/>
    </location>
</feature>
<dbReference type="GO" id="GO:0003924">
    <property type="term" value="F:GTPase activity"/>
    <property type="evidence" value="ECO:0000318"/>
    <property type="project" value="GO_Central"/>
</dbReference>
<feature type="compositionally biased region" description="Pro residues" evidence="8">
    <location>
        <begin position="906"/>
        <end position="917"/>
    </location>
</feature>
<keyword evidence="2" id="KW-0493">Microtubule</keyword>
<dbReference type="PROSITE" id="PS51388">
    <property type="entry name" value="GED"/>
    <property type="match status" value="1"/>
</dbReference>
<dbReference type="InterPro" id="IPR001849">
    <property type="entry name" value="PH_domain"/>
</dbReference>
<evidence type="ECO:0000256" key="5">
    <source>
        <dbReference type="ARBA" id="ARBA00023134"/>
    </source>
</evidence>
<dbReference type="PANTHER" id="PTHR11566">
    <property type="entry name" value="DYNAMIN"/>
    <property type="match status" value="1"/>
</dbReference>
<dbReference type="OMA" id="MEHIQSA"/>
<feature type="domain" description="Dynamin-type G" evidence="11">
    <location>
        <begin position="27"/>
        <end position="294"/>
    </location>
</feature>
<dbReference type="AlphaFoldDB" id="A0A1Y1IEQ8"/>
<feature type="domain" description="GED" evidence="10">
    <location>
        <begin position="751"/>
        <end position="844"/>
    </location>
</feature>
<dbReference type="EMBL" id="DF237288">
    <property type="protein sequence ID" value="GAQ87226.1"/>
    <property type="molecule type" value="Genomic_DNA"/>
</dbReference>
<feature type="region of interest" description="Disordered" evidence="8">
    <location>
        <begin position="865"/>
        <end position="925"/>
    </location>
</feature>
<reference evidence="12 13" key="1">
    <citation type="journal article" date="2014" name="Nat. Commun.">
        <title>Klebsormidium flaccidum genome reveals primary factors for plant terrestrial adaptation.</title>
        <authorList>
            <person name="Hori K."/>
            <person name="Maruyama F."/>
            <person name="Fujisawa T."/>
            <person name="Togashi T."/>
            <person name="Yamamoto N."/>
            <person name="Seo M."/>
            <person name="Sato S."/>
            <person name="Yamada T."/>
            <person name="Mori H."/>
            <person name="Tajima N."/>
            <person name="Moriyama T."/>
            <person name="Ikeuchi M."/>
            <person name="Watanabe M."/>
            <person name="Wada H."/>
            <person name="Kobayashi K."/>
            <person name="Saito M."/>
            <person name="Masuda T."/>
            <person name="Sasaki-Sekimoto Y."/>
            <person name="Mashiguchi K."/>
            <person name="Awai K."/>
            <person name="Shimojima M."/>
            <person name="Masuda S."/>
            <person name="Iwai M."/>
            <person name="Nobusawa T."/>
            <person name="Narise T."/>
            <person name="Kondo S."/>
            <person name="Saito H."/>
            <person name="Sato R."/>
            <person name="Murakawa M."/>
            <person name="Ihara Y."/>
            <person name="Oshima-Yamada Y."/>
            <person name="Ohtaka K."/>
            <person name="Satoh M."/>
            <person name="Sonobe K."/>
            <person name="Ishii M."/>
            <person name="Ohtani R."/>
            <person name="Kanamori-Sato M."/>
            <person name="Honoki R."/>
            <person name="Miyazaki D."/>
            <person name="Mochizuki H."/>
            <person name="Umetsu J."/>
            <person name="Higashi K."/>
            <person name="Shibata D."/>
            <person name="Kamiya Y."/>
            <person name="Sato N."/>
            <person name="Nakamura Y."/>
            <person name="Tabata S."/>
            <person name="Ida S."/>
            <person name="Kurokawa K."/>
            <person name="Ohta H."/>
        </authorList>
    </citation>
    <scope>NUCLEOTIDE SEQUENCE [LARGE SCALE GENOMIC DNA]</scope>
    <source>
        <strain evidence="12 13">NIES-2285</strain>
    </source>
</reference>
<name>A0A1Y1IEQ8_KLENI</name>
<dbReference type="InterPro" id="IPR003130">
    <property type="entry name" value="GED"/>
</dbReference>
<dbReference type="Gene3D" id="2.30.29.30">
    <property type="entry name" value="Pleckstrin-homology domain (PH domain)/Phosphotyrosine-binding domain (PTB)"/>
    <property type="match status" value="1"/>
</dbReference>
<dbReference type="InterPro" id="IPR027417">
    <property type="entry name" value="P-loop_NTPase"/>
</dbReference>
<dbReference type="PROSITE" id="PS51718">
    <property type="entry name" value="G_DYNAMIN_2"/>
    <property type="match status" value="1"/>
</dbReference>
<evidence type="ECO:0000256" key="3">
    <source>
        <dbReference type="ARBA" id="ARBA00022741"/>
    </source>
</evidence>
<dbReference type="SUPFAM" id="SSF50729">
    <property type="entry name" value="PH domain-like"/>
    <property type="match status" value="1"/>
</dbReference>
<dbReference type="Gene3D" id="3.40.50.300">
    <property type="entry name" value="P-loop containing nucleotide triphosphate hydrolases"/>
    <property type="match status" value="1"/>
</dbReference>
<feature type="domain" description="PH" evidence="9">
    <location>
        <begin position="569"/>
        <end position="710"/>
    </location>
</feature>
<keyword evidence="5" id="KW-0342">GTP-binding</keyword>
<feature type="compositionally biased region" description="Low complexity" evidence="8">
    <location>
        <begin position="731"/>
        <end position="740"/>
    </location>
</feature>
<dbReference type="STRING" id="105231.A0A1Y1IEQ8"/>
<dbReference type="PRINTS" id="PR00195">
    <property type="entry name" value="DYNAMIN"/>
</dbReference>
<keyword evidence="6" id="KW-0505">Motor protein</keyword>
<dbReference type="GO" id="GO:0005525">
    <property type="term" value="F:GTP binding"/>
    <property type="evidence" value="ECO:0007669"/>
    <property type="project" value="UniProtKB-KW"/>
</dbReference>
<keyword evidence="4" id="KW-0378">Hydrolase</keyword>
<dbReference type="OrthoDB" id="5562561at2759"/>
<dbReference type="Gene3D" id="1.20.120.1240">
    <property type="entry name" value="Dynamin, middle domain"/>
    <property type="match status" value="2"/>
</dbReference>
<keyword evidence="3" id="KW-0547">Nucleotide-binding</keyword>
<feature type="coiled-coil region" evidence="7">
    <location>
        <begin position="815"/>
        <end position="842"/>
    </location>
</feature>
<dbReference type="SMART" id="SM00302">
    <property type="entry name" value="GED"/>
    <property type="match status" value="1"/>
</dbReference>
<evidence type="ECO:0000313" key="13">
    <source>
        <dbReference type="Proteomes" id="UP000054558"/>
    </source>
</evidence>